<keyword evidence="3" id="KW-0479">Metal-binding</keyword>
<dbReference type="GO" id="GO:0046872">
    <property type="term" value="F:metal ion binding"/>
    <property type="evidence" value="ECO:0007669"/>
    <property type="project" value="UniProtKB-KW"/>
</dbReference>
<dbReference type="GO" id="GO:0005737">
    <property type="term" value="C:cytoplasm"/>
    <property type="evidence" value="ECO:0007669"/>
    <property type="project" value="TreeGrafter"/>
</dbReference>
<dbReference type="SUPFAM" id="SSF51735">
    <property type="entry name" value="NAD(P)-binding Rossmann-fold domains"/>
    <property type="match status" value="1"/>
</dbReference>
<dbReference type="InterPro" id="IPR013154">
    <property type="entry name" value="ADH-like_N"/>
</dbReference>
<organism evidence="7 8">
    <name type="scientific">Epicoccum nigrum</name>
    <name type="common">Soil fungus</name>
    <name type="synonym">Epicoccum purpurascens</name>
    <dbReference type="NCBI Taxonomy" id="105696"/>
    <lineage>
        <taxon>Eukaryota</taxon>
        <taxon>Fungi</taxon>
        <taxon>Dikarya</taxon>
        <taxon>Ascomycota</taxon>
        <taxon>Pezizomycotina</taxon>
        <taxon>Dothideomycetes</taxon>
        <taxon>Pleosporomycetidae</taxon>
        <taxon>Pleosporales</taxon>
        <taxon>Pleosporineae</taxon>
        <taxon>Didymellaceae</taxon>
        <taxon>Epicoccum</taxon>
    </lineage>
</organism>
<name>A0A1Y2LS33_EPING</name>
<evidence type="ECO:0000313" key="7">
    <source>
        <dbReference type="EMBL" id="OSS46675.1"/>
    </source>
</evidence>
<evidence type="ECO:0000256" key="4">
    <source>
        <dbReference type="ARBA" id="ARBA00022833"/>
    </source>
</evidence>
<dbReference type="InterPro" id="IPR036291">
    <property type="entry name" value="NAD(P)-bd_dom_sf"/>
</dbReference>
<sequence>MAEQMKAAEIVEFDKPYQLCERAVPTCGKHDLLIQVYAAGFCHSDLQVLQGQFLAKLPMIPSHEPAGKIVQVGPEVQGNWKVGDRVGVLNFKNACRQCVGCRQNIRRSPDALRTDPRFCEERQMAGFKHDGAFAEYMLADPQTTVHLPDGVSFEQGAPLMCAGATAWGALRKLSPDVKSGEAVAIVGIGGVGHLAVQFAKAMGFRTVAIDNRNEGRQLATEVAGHLKPDLVIDSTAKDADEQILEFTSGEGLAGIVVCTDSILANAWSLQQLGNKGVMVPLGLPKDKWQFDSEAMVFRELVIKGSYVSSAEEAERMFEVVAEKQVSSHLTVLGFDQIPTLVERYMHTSMKGRLVIQIAKE</sequence>
<evidence type="ECO:0000256" key="3">
    <source>
        <dbReference type="ARBA" id="ARBA00022723"/>
    </source>
</evidence>
<keyword evidence="5" id="KW-0560">Oxidoreductase</keyword>
<dbReference type="AlphaFoldDB" id="A0A1Y2LS33"/>
<dbReference type="EMBL" id="KZ107850">
    <property type="protein sequence ID" value="OSS46675.1"/>
    <property type="molecule type" value="Genomic_DNA"/>
</dbReference>
<dbReference type="PANTHER" id="PTHR42940:SF8">
    <property type="entry name" value="VACUOLAR PROTEIN SORTING-ASSOCIATED PROTEIN 11"/>
    <property type="match status" value="1"/>
</dbReference>
<proteinExistence type="inferred from homology"/>
<evidence type="ECO:0000256" key="2">
    <source>
        <dbReference type="ARBA" id="ARBA00008072"/>
    </source>
</evidence>
<keyword evidence="8" id="KW-1185">Reference proteome</keyword>
<dbReference type="InterPro" id="IPR013149">
    <property type="entry name" value="ADH-like_C"/>
</dbReference>
<dbReference type="InParanoid" id="A0A1Y2LS33"/>
<dbReference type="GO" id="GO:0004022">
    <property type="term" value="F:alcohol dehydrogenase (NAD+) activity"/>
    <property type="evidence" value="ECO:0007669"/>
    <property type="project" value="TreeGrafter"/>
</dbReference>
<keyword evidence="4" id="KW-0862">Zinc</keyword>
<protein>
    <recommendedName>
        <fullName evidence="6">Enoyl reductase (ER) domain-containing protein</fullName>
    </recommendedName>
</protein>
<dbReference type="Pfam" id="PF08240">
    <property type="entry name" value="ADH_N"/>
    <property type="match status" value="1"/>
</dbReference>
<evidence type="ECO:0000256" key="5">
    <source>
        <dbReference type="ARBA" id="ARBA00023002"/>
    </source>
</evidence>
<evidence type="ECO:0000313" key="8">
    <source>
        <dbReference type="Proteomes" id="UP000193240"/>
    </source>
</evidence>
<dbReference type="SUPFAM" id="SSF50129">
    <property type="entry name" value="GroES-like"/>
    <property type="match status" value="1"/>
</dbReference>
<dbReference type="SMART" id="SM00829">
    <property type="entry name" value="PKS_ER"/>
    <property type="match status" value="1"/>
</dbReference>
<dbReference type="Pfam" id="PF00107">
    <property type="entry name" value="ADH_zinc_N"/>
    <property type="match status" value="1"/>
</dbReference>
<comment type="similarity">
    <text evidence="2">Belongs to the zinc-containing alcohol dehydrogenase family.</text>
</comment>
<feature type="domain" description="Enoyl reductase (ER)" evidence="6">
    <location>
        <begin position="12"/>
        <end position="355"/>
    </location>
</feature>
<reference evidence="7 8" key="1">
    <citation type="journal article" date="2017" name="Genome Announc.">
        <title>Genome sequence of the saprophytic ascomycete Epicoccum nigrum ICMP 19927 strain isolated from New Zealand.</title>
        <authorList>
            <person name="Fokin M."/>
            <person name="Fleetwood D."/>
            <person name="Weir B.S."/>
            <person name="Villas-Boas S.G."/>
        </authorList>
    </citation>
    <scope>NUCLEOTIDE SEQUENCE [LARGE SCALE GENOMIC DNA]</scope>
    <source>
        <strain evidence="7 8">ICMP 19927</strain>
    </source>
</reference>
<dbReference type="PANTHER" id="PTHR42940">
    <property type="entry name" value="ALCOHOL DEHYDROGENASE 1-RELATED"/>
    <property type="match status" value="1"/>
</dbReference>
<dbReference type="CDD" id="cd08297">
    <property type="entry name" value="CAD3"/>
    <property type="match status" value="1"/>
</dbReference>
<dbReference type="STRING" id="105696.A0A1Y2LS33"/>
<evidence type="ECO:0000256" key="1">
    <source>
        <dbReference type="ARBA" id="ARBA00001947"/>
    </source>
</evidence>
<dbReference type="OMA" id="GNCAGCR"/>
<comment type="cofactor">
    <cofactor evidence="1">
        <name>Zn(2+)</name>
        <dbReference type="ChEBI" id="CHEBI:29105"/>
    </cofactor>
</comment>
<dbReference type="InterPro" id="IPR020843">
    <property type="entry name" value="ER"/>
</dbReference>
<dbReference type="Gene3D" id="3.90.180.10">
    <property type="entry name" value="Medium-chain alcohol dehydrogenases, catalytic domain"/>
    <property type="match status" value="1"/>
</dbReference>
<dbReference type="Proteomes" id="UP000193240">
    <property type="component" value="Unassembled WGS sequence"/>
</dbReference>
<gene>
    <name evidence="7" type="ORF">B5807_09050</name>
</gene>
<evidence type="ECO:0000259" key="6">
    <source>
        <dbReference type="SMART" id="SM00829"/>
    </source>
</evidence>
<dbReference type="InterPro" id="IPR011032">
    <property type="entry name" value="GroES-like_sf"/>
</dbReference>
<dbReference type="Gene3D" id="3.40.50.720">
    <property type="entry name" value="NAD(P)-binding Rossmann-like Domain"/>
    <property type="match status" value="1"/>
</dbReference>
<accession>A0A1Y2LS33</accession>